<dbReference type="AlphaFoldDB" id="A0A7S4C0R4"/>
<proteinExistence type="predicted"/>
<name>A0A7S4C0R4_CHRCT</name>
<gene>
    <name evidence="1" type="ORF">PCAR00345_LOCUS36045</name>
</gene>
<evidence type="ECO:0008006" key="2">
    <source>
        <dbReference type="Google" id="ProtNLM"/>
    </source>
</evidence>
<sequence>MPSALVSAVLPRTMRSLLPRMAASSAPIALHAARISEGLLKASFLLGAPQRALHGGSARTWRVYLSGEIHSDWRERIASGVQKRSLPVSLQSPITSHEDSDDCGAIILGMEEERPNWDRKGATMNLIRTRTLLEDADIVVVRFGEKYRQWNAAYEAGYAVARNKSLITLHEPSLSHMLKEVNAGALAVCEEAEQVVDVLDYVITGRLPKPRDGDRFVPIADRLGKGNKAP</sequence>
<organism evidence="1">
    <name type="scientific">Chrysotila carterae</name>
    <name type="common">Marine alga</name>
    <name type="synonym">Syracosphaera carterae</name>
    <dbReference type="NCBI Taxonomy" id="13221"/>
    <lineage>
        <taxon>Eukaryota</taxon>
        <taxon>Haptista</taxon>
        <taxon>Haptophyta</taxon>
        <taxon>Prymnesiophyceae</taxon>
        <taxon>Isochrysidales</taxon>
        <taxon>Isochrysidaceae</taxon>
        <taxon>Chrysotila</taxon>
    </lineage>
</organism>
<reference evidence="1" key="1">
    <citation type="submission" date="2021-01" db="EMBL/GenBank/DDBJ databases">
        <authorList>
            <person name="Corre E."/>
            <person name="Pelletier E."/>
            <person name="Niang G."/>
            <person name="Scheremetjew M."/>
            <person name="Finn R."/>
            <person name="Kale V."/>
            <person name="Holt S."/>
            <person name="Cochrane G."/>
            <person name="Meng A."/>
            <person name="Brown T."/>
            <person name="Cohen L."/>
        </authorList>
    </citation>
    <scope>NUCLEOTIDE SEQUENCE</scope>
    <source>
        <strain evidence="1">CCMP645</strain>
    </source>
</reference>
<accession>A0A7S4C0R4</accession>
<dbReference type="Gene3D" id="3.40.50.450">
    <property type="match status" value="1"/>
</dbReference>
<protein>
    <recommendedName>
        <fullName evidence="2">YtoQ family protein</fullName>
    </recommendedName>
</protein>
<dbReference type="SUPFAM" id="SSF52309">
    <property type="entry name" value="N-(deoxy)ribosyltransferase-like"/>
    <property type="match status" value="1"/>
</dbReference>
<evidence type="ECO:0000313" key="1">
    <source>
        <dbReference type="EMBL" id="CAE0783342.1"/>
    </source>
</evidence>
<dbReference type="NCBIfam" id="TIGR03646">
    <property type="entry name" value="YtoQ_fam"/>
    <property type="match status" value="1"/>
</dbReference>
<dbReference type="EMBL" id="HBIZ01056883">
    <property type="protein sequence ID" value="CAE0783342.1"/>
    <property type="molecule type" value="Transcribed_RNA"/>
</dbReference>
<dbReference type="InterPro" id="IPR019884">
    <property type="entry name" value="YtoQ_family_protein"/>
</dbReference>
<dbReference type="Pfam" id="PF11071">
    <property type="entry name" value="Nuc_deoxyri_tr3"/>
    <property type="match status" value="1"/>
</dbReference>